<dbReference type="OrthoDB" id="1078367at2759"/>
<evidence type="ECO:0000256" key="1">
    <source>
        <dbReference type="ARBA" id="ARBA00023125"/>
    </source>
</evidence>
<dbReference type="GO" id="GO:0003697">
    <property type="term" value="F:single-stranded DNA binding"/>
    <property type="evidence" value="ECO:0007669"/>
    <property type="project" value="InterPro"/>
</dbReference>
<evidence type="ECO:0000313" key="5">
    <source>
        <dbReference type="Proteomes" id="UP000194127"/>
    </source>
</evidence>
<feature type="region of interest" description="Disordered" evidence="3">
    <location>
        <begin position="112"/>
        <end position="156"/>
    </location>
</feature>
<gene>
    <name evidence="4" type="ORF">POSPLADRAFT_1172552</name>
</gene>
<dbReference type="SUPFAM" id="SSF50249">
    <property type="entry name" value="Nucleic acid-binding proteins"/>
    <property type="match status" value="1"/>
</dbReference>
<dbReference type="Gene3D" id="2.40.50.140">
    <property type="entry name" value="Nucleic acid-binding proteins"/>
    <property type="match status" value="1"/>
</dbReference>
<dbReference type="Proteomes" id="UP000194127">
    <property type="component" value="Unassembled WGS sequence"/>
</dbReference>
<evidence type="ECO:0000256" key="2">
    <source>
        <dbReference type="PROSITE-ProRule" id="PRU00252"/>
    </source>
</evidence>
<feature type="compositionally biased region" description="Basic and acidic residues" evidence="3">
    <location>
        <begin position="131"/>
        <end position="156"/>
    </location>
</feature>
<evidence type="ECO:0000256" key="3">
    <source>
        <dbReference type="SAM" id="MobiDB-lite"/>
    </source>
</evidence>
<dbReference type="PANTHER" id="PTHR10302">
    <property type="entry name" value="SINGLE-STRANDED DNA-BINDING PROTEIN"/>
    <property type="match status" value="1"/>
</dbReference>
<dbReference type="EMBL" id="KZ110602">
    <property type="protein sequence ID" value="OSX59295.1"/>
    <property type="molecule type" value="Genomic_DNA"/>
</dbReference>
<dbReference type="GeneID" id="36333136"/>
<keyword evidence="5" id="KW-1185">Reference proteome</keyword>
<dbReference type="RefSeq" id="XP_024336089.1">
    <property type="nucleotide sequence ID" value="XM_024488187.1"/>
</dbReference>
<dbReference type="AlphaFoldDB" id="A0A1X6MSD6"/>
<protein>
    <recommendedName>
        <fullName evidence="6">Single-stranded DNA-binding protein</fullName>
    </recommendedName>
</protein>
<dbReference type="STRING" id="670580.A0A1X6MSD6"/>
<evidence type="ECO:0000313" key="4">
    <source>
        <dbReference type="EMBL" id="OSX59295.1"/>
    </source>
</evidence>
<dbReference type="Pfam" id="PF00436">
    <property type="entry name" value="SSB"/>
    <property type="match status" value="1"/>
</dbReference>
<dbReference type="PROSITE" id="PS50935">
    <property type="entry name" value="SSB"/>
    <property type="match status" value="1"/>
</dbReference>
<reference evidence="4 5" key="1">
    <citation type="submission" date="2017-04" db="EMBL/GenBank/DDBJ databases">
        <title>Genome Sequence of the Model Brown-Rot Fungus Postia placenta SB12.</title>
        <authorList>
            <consortium name="DOE Joint Genome Institute"/>
            <person name="Gaskell J."/>
            <person name="Kersten P."/>
            <person name="Larrondo L.F."/>
            <person name="Canessa P."/>
            <person name="Martinez D."/>
            <person name="Hibbett D."/>
            <person name="Schmoll M."/>
            <person name="Kubicek C.P."/>
            <person name="Martinez A.T."/>
            <person name="Yadav J."/>
            <person name="Master E."/>
            <person name="Magnuson J.K."/>
            <person name="James T."/>
            <person name="Yaver D."/>
            <person name="Berka R."/>
            <person name="Labutti K."/>
            <person name="Lipzen A."/>
            <person name="Aerts A."/>
            <person name="Barry K."/>
            <person name="Henrissat B."/>
            <person name="Blanchette R."/>
            <person name="Grigoriev I."/>
            <person name="Cullen D."/>
        </authorList>
    </citation>
    <scope>NUCLEOTIDE SEQUENCE [LARGE SCALE GENOMIC DNA]</scope>
    <source>
        <strain evidence="4 5">MAD-698-R-SB12</strain>
    </source>
</reference>
<organism evidence="4 5">
    <name type="scientific">Postia placenta MAD-698-R-SB12</name>
    <dbReference type="NCBI Taxonomy" id="670580"/>
    <lineage>
        <taxon>Eukaryota</taxon>
        <taxon>Fungi</taxon>
        <taxon>Dikarya</taxon>
        <taxon>Basidiomycota</taxon>
        <taxon>Agaricomycotina</taxon>
        <taxon>Agaricomycetes</taxon>
        <taxon>Polyporales</taxon>
        <taxon>Adustoporiaceae</taxon>
        <taxon>Rhodonia</taxon>
    </lineage>
</organism>
<dbReference type="GO" id="GO:0006264">
    <property type="term" value="P:mitochondrial DNA replication"/>
    <property type="evidence" value="ECO:0007669"/>
    <property type="project" value="TreeGrafter"/>
</dbReference>
<dbReference type="NCBIfam" id="TIGR00621">
    <property type="entry name" value="ssb"/>
    <property type="match status" value="1"/>
</dbReference>
<evidence type="ECO:0008006" key="6">
    <source>
        <dbReference type="Google" id="ProtNLM"/>
    </source>
</evidence>
<accession>A0A1X6MSD6</accession>
<dbReference type="InterPro" id="IPR000424">
    <property type="entry name" value="Primosome_PriB/ssb"/>
</dbReference>
<name>A0A1X6MSD6_9APHY</name>
<dbReference type="InterPro" id="IPR011344">
    <property type="entry name" value="ssDNA-bd"/>
</dbReference>
<sequence length="156" mass="17459">MFSLSARTSALRSASRTFSTTPSRSADVAKLMLIGRLGKDPELRSTKNDKEYVQYTVATTNFPPPTPSADGSRGEAKTTWHTVLSFNPGVNNYLQRLKKGSQVFVEANFELREPDPNADPDTPQGQRQIFLRHETIRVLKTPRDVSESSREEESES</sequence>
<dbReference type="InterPro" id="IPR012340">
    <property type="entry name" value="NA-bd_OB-fold"/>
</dbReference>
<dbReference type="CDD" id="cd04496">
    <property type="entry name" value="SSB_OBF"/>
    <property type="match status" value="1"/>
</dbReference>
<keyword evidence="1 2" id="KW-0238">DNA-binding</keyword>
<proteinExistence type="predicted"/>
<dbReference type="PANTHER" id="PTHR10302:SF0">
    <property type="entry name" value="SINGLE-STRANDED DNA-BINDING PROTEIN, MITOCHONDRIAL"/>
    <property type="match status" value="1"/>
</dbReference>
<dbReference type="GO" id="GO:0042645">
    <property type="term" value="C:mitochondrial nucleoid"/>
    <property type="evidence" value="ECO:0007669"/>
    <property type="project" value="TreeGrafter"/>
</dbReference>